<dbReference type="Proteomes" id="UP001212841">
    <property type="component" value="Unassembled WGS sequence"/>
</dbReference>
<accession>A0AAD5X953</accession>
<keyword evidence="3" id="KW-1185">Reference proteome</keyword>
<gene>
    <name evidence="2" type="ORF">HK097_002338</name>
</gene>
<organism evidence="2 3">
    <name type="scientific">Rhizophlyctis rosea</name>
    <dbReference type="NCBI Taxonomy" id="64517"/>
    <lineage>
        <taxon>Eukaryota</taxon>
        <taxon>Fungi</taxon>
        <taxon>Fungi incertae sedis</taxon>
        <taxon>Chytridiomycota</taxon>
        <taxon>Chytridiomycota incertae sedis</taxon>
        <taxon>Chytridiomycetes</taxon>
        <taxon>Rhizophlyctidales</taxon>
        <taxon>Rhizophlyctidaceae</taxon>
        <taxon>Rhizophlyctis</taxon>
    </lineage>
</organism>
<feature type="transmembrane region" description="Helical" evidence="1">
    <location>
        <begin position="12"/>
        <end position="31"/>
    </location>
</feature>
<proteinExistence type="predicted"/>
<evidence type="ECO:0000313" key="2">
    <source>
        <dbReference type="EMBL" id="KAJ3056960.1"/>
    </source>
</evidence>
<protein>
    <submittedName>
        <fullName evidence="2">Uncharacterized protein</fullName>
    </submittedName>
</protein>
<dbReference type="AlphaFoldDB" id="A0AAD5X953"/>
<evidence type="ECO:0000256" key="1">
    <source>
        <dbReference type="SAM" id="Phobius"/>
    </source>
</evidence>
<evidence type="ECO:0000313" key="3">
    <source>
        <dbReference type="Proteomes" id="UP001212841"/>
    </source>
</evidence>
<dbReference type="EMBL" id="JADGJD010000015">
    <property type="protein sequence ID" value="KAJ3056960.1"/>
    <property type="molecule type" value="Genomic_DNA"/>
</dbReference>
<name>A0AAD5X953_9FUNG</name>
<reference evidence="2" key="1">
    <citation type="submission" date="2020-05" db="EMBL/GenBank/DDBJ databases">
        <title>Phylogenomic resolution of chytrid fungi.</title>
        <authorList>
            <person name="Stajich J.E."/>
            <person name="Amses K."/>
            <person name="Simmons R."/>
            <person name="Seto K."/>
            <person name="Myers J."/>
            <person name="Bonds A."/>
            <person name="Quandt C.A."/>
            <person name="Barry K."/>
            <person name="Liu P."/>
            <person name="Grigoriev I."/>
            <person name="Longcore J.E."/>
            <person name="James T.Y."/>
        </authorList>
    </citation>
    <scope>NUCLEOTIDE SEQUENCE</scope>
    <source>
        <strain evidence="2">JEL0318</strain>
    </source>
</reference>
<comment type="caution">
    <text evidence="2">The sequence shown here is derived from an EMBL/GenBank/DDBJ whole genome shotgun (WGS) entry which is preliminary data.</text>
</comment>
<keyword evidence="1" id="KW-0472">Membrane</keyword>
<keyword evidence="1" id="KW-0812">Transmembrane</keyword>
<sequence length="61" mass="7144">MQFKIQAPFANGLIILFAQLHLTMAGGLILIDFQQWKGDVDEFLRLYRELYLKVSDIVFRV</sequence>
<keyword evidence="1" id="KW-1133">Transmembrane helix</keyword>